<dbReference type="PROSITE" id="PS00108">
    <property type="entry name" value="PROTEIN_KINASE_ST"/>
    <property type="match status" value="1"/>
</dbReference>
<keyword evidence="3" id="KW-0808">Transferase</keyword>
<accession>A0AAU9J2P4</accession>
<evidence type="ECO:0000256" key="4">
    <source>
        <dbReference type="ARBA" id="ARBA00022741"/>
    </source>
</evidence>
<dbReference type="FunFam" id="1.10.510.10:FF:000571">
    <property type="entry name" value="Maternal embryonic leucine zipper kinase"/>
    <property type="match status" value="1"/>
</dbReference>
<dbReference type="SUPFAM" id="SSF56112">
    <property type="entry name" value="Protein kinase-like (PK-like)"/>
    <property type="match status" value="1"/>
</dbReference>
<proteinExistence type="predicted"/>
<evidence type="ECO:0000256" key="2">
    <source>
        <dbReference type="ARBA" id="ARBA00022527"/>
    </source>
</evidence>
<dbReference type="Pfam" id="PF00069">
    <property type="entry name" value="Pkinase"/>
    <property type="match status" value="1"/>
</dbReference>
<evidence type="ECO:0000256" key="1">
    <source>
        <dbReference type="ARBA" id="ARBA00011245"/>
    </source>
</evidence>
<dbReference type="Gene3D" id="3.30.200.20">
    <property type="entry name" value="Phosphorylase Kinase, domain 1"/>
    <property type="match status" value="1"/>
</dbReference>
<protein>
    <recommendedName>
        <fullName evidence="7">Protein kinase domain-containing protein</fullName>
    </recommendedName>
</protein>
<dbReference type="PANTHER" id="PTHR24349">
    <property type="entry name" value="SERINE/THREONINE-PROTEIN KINASE"/>
    <property type="match status" value="1"/>
</dbReference>
<comment type="caution">
    <text evidence="8">The sequence shown here is derived from an EMBL/GenBank/DDBJ whole genome shotgun (WGS) entry which is preliminary data.</text>
</comment>
<keyword evidence="6" id="KW-0067">ATP-binding</keyword>
<dbReference type="EMBL" id="CAJZBQ010000032">
    <property type="protein sequence ID" value="CAG9322418.1"/>
    <property type="molecule type" value="Genomic_DNA"/>
</dbReference>
<dbReference type="GO" id="GO:0005524">
    <property type="term" value="F:ATP binding"/>
    <property type="evidence" value="ECO:0007669"/>
    <property type="project" value="UniProtKB-KW"/>
</dbReference>
<feature type="domain" description="Protein kinase" evidence="7">
    <location>
        <begin position="25"/>
        <end position="275"/>
    </location>
</feature>
<dbReference type="InterPro" id="IPR000719">
    <property type="entry name" value="Prot_kinase_dom"/>
</dbReference>
<dbReference type="Gene3D" id="1.10.510.10">
    <property type="entry name" value="Transferase(Phosphotransferase) domain 1"/>
    <property type="match status" value="1"/>
</dbReference>
<sequence>MKDLERMLKDKFVHFYPNSERRNYRLRKECIAEGSAGTIFLGTIPNIFREAAIKIIPKQKNCNVSNEAEILKRLDHPNIIKLYEVSEDFRNIYLALEYCPEGDLYNRLLEGAIMEKDCAQLFKQMVSAISYIHGQNIVHRDVKPENFLLSSISNNAIIKLVDFGIASDYYNKNVLSAKVGSSYYMAPEVLQGSYNEKCDEWSLGVVLYMMLSGNPPYIGNSEDEMLNTILNFSPSFEEEEWSLVSDSAKDLVRKLLTISPSDRISAKEALNHPWLVDVKIGSQKVYNYDPFLVKNYQGLNNFEKYVLNYLSFLSSDIEIKDQIEQFINSEHQIKQRAEHAESSPHFEDFNLSFIEFIAISVDKHIVTTQEKLHEVFNYIDRSKKGKIALLDIIEAIDRNIAHDDFIEGLESDGMDFQQFACFVENIFSK</sequence>
<gene>
    <name evidence="8" type="ORF">BSTOLATCC_MIC31551</name>
</gene>
<evidence type="ECO:0000313" key="9">
    <source>
        <dbReference type="Proteomes" id="UP001162131"/>
    </source>
</evidence>
<evidence type="ECO:0000256" key="5">
    <source>
        <dbReference type="ARBA" id="ARBA00022777"/>
    </source>
</evidence>
<dbReference type="AlphaFoldDB" id="A0AAU9J2P4"/>
<dbReference type="InterPro" id="IPR050205">
    <property type="entry name" value="CDPK_Ser/Thr_kinases"/>
</dbReference>
<name>A0AAU9J2P4_9CILI</name>
<evidence type="ECO:0000313" key="8">
    <source>
        <dbReference type="EMBL" id="CAG9322418.1"/>
    </source>
</evidence>
<comment type="subunit">
    <text evidence="1">Monomer.</text>
</comment>
<dbReference type="CDD" id="cd05117">
    <property type="entry name" value="STKc_CAMK"/>
    <property type="match status" value="1"/>
</dbReference>
<evidence type="ECO:0000256" key="6">
    <source>
        <dbReference type="ARBA" id="ARBA00022840"/>
    </source>
</evidence>
<dbReference type="InterPro" id="IPR011009">
    <property type="entry name" value="Kinase-like_dom_sf"/>
</dbReference>
<reference evidence="8" key="1">
    <citation type="submission" date="2021-09" db="EMBL/GenBank/DDBJ databases">
        <authorList>
            <consortium name="AG Swart"/>
            <person name="Singh M."/>
            <person name="Singh A."/>
            <person name="Seah K."/>
            <person name="Emmerich C."/>
        </authorList>
    </citation>
    <scope>NUCLEOTIDE SEQUENCE</scope>
    <source>
        <strain evidence="8">ATCC30299</strain>
    </source>
</reference>
<dbReference type="GO" id="GO:0004674">
    <property type="term" value="F:protein serine/threonine kinase activity"/>
    <property type="evidence" value="ECO:0007669"/>
    <property type="project" value="UniProtKB-KW"/>
</dbReference>
<keyword evidence="2" id="KW-0723">Serine/threonine-protein kinase</keyword>
<dbReference type="Gene3D" id="1.10.238.10">
    <property type="entry name" value="EF-hand"/>
    <property type="match status" value="2"/>
</dbReference>
<evidence type="ECO:0000256" key="3">
    <source>
        <dbReference type="ARBA" id="ARBA00022679"/>
    </source>
</evidence>
<dbReference type="PROSITE" id="PS50011">
    <property type="entry name" value="PROTEIN_KINASE_DOM"/>
    <property type="match status" value="1"/>
</dbReference>
<dbReference type="InterPro" id="IPR008271">
    <property type="entry name" value="Ser/Thr_kinase_AS"/>
</dbReference>
<keyword evidence="9" id="KW-1185">Reference proteome</keyword>
<keyword evidence="4" id="KW-0547">Nucleotide-binding</keyword>
<dbReference type="SMART" id="SM00220">
    <property type="entry name" value="S_TKc"/>
    <property type="match status" value="1"/>
</dbReference>
<keyword evidence="5" id="KW-0418">Kinase</keyword>
<evidence type="ECO:0000259" key="7">
    <source>
        <dbReference type="PROSITE" id="PS50011"/>
    </source>
</evidence>
<dbReference type="Proteomes" id="UP001162131">
    <property type="component" value="Unassembled WGS sequence"/>
</dbReference>
<organism evidence="8 9">
    <name type="scientific">Blepharisma stoltei</name>
    <dbReference type="NCBI Taxonomy" id="1481888"/>
    <lineage>
        <taxon>Eukaryota</taxon>
        <taxon>Sar</taxon>
        <taxon>Alveolata</taxon>
        <taxon>Ciliophora</taxon>
        <taxon>Postciliodesmatophora</taxon>
        <taxon>Heterotrichea</taxon>
        <taxon>Heterotrichida</taxon>
        <taxon>Blepharismidae</taxon>
        <taxon>Blepharisma</taxon>
    </lineage>
</organism>